<proteinExistence type="inferred from homology"/>
<dbReference type="VEuPathDB" id="TrichDB:TVAG_460870"/>
<feature type="binding site" evidence="9">
    <location>
        <position position="36"/>
    </location>
    <ligand>
        <name>ATP</name>
        <dbReference type="ChEBI" id="CHEBI:30616"/>
    </ligand>
</feature>
<protein>
    <recommendedName>
        <fullName evidence="1">non-specific serine/threonine protein kinase</fullName>
        <ecNumber evidence="1">2.7.11.1</ecNumber>
    </recommendedName>
</protein>
<evidence type="ECO:0000256" key="3">
    <source>
        <dbReference type="ARBA" id="ARBA00022679"/>
    </source>
</evidence>
<dbReference type="AlphaFoldDB" id="A2DY61"/>
<organism evidence="13 14">
    <name type="scientific">Trichomonas vaginalis (strain ATCC PRA-98 / G3)</name>
    <dbReference type="NCBI Taxonomy" id="412133"/>
    <lineage>
        <taxon>Eukaryota</taxon>
        <taxon>Metamonada</taxon>
        <taxon>Parabasalia</taxon>
        <taxon>Trichomonadida</taxon>
        <taxon>Trichomonadidae</taxon>
        <taxon>Trichomonas</taxon>
    </lineage>
</organism>
<dbReference type="InParanoid" id="A2DY61"/>
<name>A2DY61_TRIV3</name>
<dbReference type="OrthoDB" id="248923at2759"/>
<dbReference type="RefSeq" id="XP_001326893.1">
    <property type="nucleotide sequence ID" value="XM_001326858.1"/>
</dbReference>
<keyword evidence="14" id="KW-1185">Reference proteome</keyword>
<feature type="region of interest" description="Disordered" evidence="11">
    <location>
        <begin position="271"/>
        <end position="335"/>
    </location>
</feature>
<dbReference type="SUPFAM" id="SSF56112">
    <property type="entry name" value="Protein kinase-like (PK-like)"/>
    <property type="match status" value="1"/>
</dbReference>
<gene>
    <name evidence="13" type="ORF">TVAG_460870</name>
</gene>
<dbReference type="Pfam" id="PF00069">
    <property type="entry name" value="Pkinase"/>
    <property type="match status" value="1"/>
</dbReference>
<sequence>MSLSDYQVIQTIGTGSYGKVVLAKEKKSGTKYAIKKVKLSGMTVEQRQKALEEVNLLLKLNHPNIVRCYKSFIKKCTLHIVMDYVDGGNLDNVIEKTHEYMSEMDVLSFFIQIVIALSYIHKKNIIHRDIKPENVFLMKNGIAKLGDFGISKTLESSIGLATTVIGTPYYLAPEVWSGEQYNTKADMWSLGCILYEMCALEKPFTGENQKELFDKILAGHHKEIPSMYSNDLRHLVDGLLSMDPSFRPTSAQILQLPFIRDVMKKMIENNNSTLKNSPIPSPGTKKEPKNIPSPKEQESDSSYFDDDDEEDENGDSEVKNDEFTVEEEDSTDDFGDFTMLEGATMVLESTLCVDTPSRKIEKLKTELKKSLGEQKFKEVYDDMNDPFDIDASNRLRTFEKTDPKAAQMVRDLIDLEESSTI</sequence>
<evidence type="ECO:0000256" key="4">
    <source>
        <dbReference type="ARBA" id="ARBA00022741"/>
    </source>
</evidence>
<dbReference type="STRING" id="5722.A2DY61"/>
<keyword evidence="2 10" id="KW-0723">Serine/threonine-protein kinase</keyword>
<dbReference type="FunCoup" id="A2DY61">
    <property type="interactions" value="203"/>
</dbReference>
<dbReference type="InterPro" id="IPR017441">
    <property type="entry name" value="Protein_kinase_ATP_BS"/>
</dbReference>
<dbReference type="PANTHER" id="PTHR44899:SF3">
    <property type="entry name" value="SERINE_THREONINE-PROTEIN KINASE NEK1"/>
    <property type="match status" value="1"/>
</dbReference>
<dbReference type="InterPro" id="IPR000719">
    <property type="entry name" value="Prot_kinase_dom"/>
</dbReference>
<keyword evidence="5 13" id="KW-0418">Kinase</keyword>
<dbReference type="GO" id="GO:0005524">
    <property type="term" value="F:ATP binding"/>
    <property type="evidence" value="ECO:0007669"/>
    <property type="project" value="UniProtKB-UniRule"/>
</dbReference>
<dbReference type="SMR" id="A2DY61"/>
<dbReference type="InterPro" id="IPR011009">
    <property type="entry name" value="Kinase-like_dom_sf"/>
</dbReference>
<dbReference type="eggNOG" id="KOG0589">
    <property type="taxonomic scope" value="Eukaryota"/>
</dbReference>
<evidence type="ECO:0000256" key="2">
    <source>
        <dbReference type="ARBA" id="ARBA00022527"/>
    </source>
</evidence>
<dbReference type="Proteomes" id="UP000001542">
    <property type="component" value="Unassembled WGS sequence"/>
</dbReference>
<dbReference type="InterPro" id="IPR051131">
    <property type="entry name" value="NEK_Ser/Thr_kinase_NIMA"/>
</dbReference>
<keyword evidence="6 9" id="KW-0067">ATP-binding</keyword>
<comment type="catalytic activity">
    <reaction evidence="8">
        <text>L-seryl-[protein] + ATP = O-phospho-L-seryl-[protein] + ADP + H(+)</text>
        <dbReference type="Rhea" id="RHEA:17989"/>
        <dbReference type="Rhea" id="RHEA-COMP:9863"/>
        <dbReference type="Rhea" id="RHEA-COMP:11604"/>
        <dbReference type="ChEBI" id="CHEBI:15378"/>
        <dbReference type="ChEBI" id="CHEBI:29999"/>
        <dbReference type="ChEBI" id="CHEBI:30616"/>
        <dbReference type="ChEBI" id="CHEBI:83421"/>
        <dbReference type="ChEBI" id="CHEBI:456216"/>
        <dbReference type="EC" id="2.7.11.1"/>
    </reaction>
</comment>
<dbReference type="InterPro" id="IPR008271">
    <property type="entry name" value="Ser/Thr_kinase_AS"/>
</dbReference>
<comment type="catalytic activity">
    <reaction evidence="7">
        <text>L-threonyl-[protein] + ATP = O-phospho-L-threonyl-[protein] + ADP + H(+)</text>
        <dbReference type="Rhea" id="RHEA:46608"/>
        <dbReference type="Rhea" id="RHEA-COMP:11060"/>
        <dbReference type="Rhea" id="RHEA-COMP:11605"/>
        <dbReference type="ChEBI" id="CHEBI:15378"/>
        <dbReference type="ChEBI" id="CHEBI:30013"/>
        <dbReference type="ChEBI" id="CHEBI:30616"/>
        <dbReference type="ChEBI" id="CHEBI:61977"/>
        <dbReference type="ChEBI" id="CHEBI:456216"/>
        <dbReference type="EC" id="2.7.11.1"/>
    </reaction>
</comment>
<dbReference type="PROSITE" id="PS50011">
    <property type="entry name" value="PROTEIN_KINASE_DOM"/>
    <property type="match status" value="1"/>
</dbReference>
<dbReference type="VEuPathDB" id="TrichDB:TVAGG3_0644710"/>
<evidence type="ECO:0000256" key="11">
    <source>
        <dbReference type="SAM" id="MobiDB-lite"/>
    </source>
</evidence>
<reference evidence="13" key="1">
    <citation type="submission" date="2006-10" db="EMBL/GenBank/DDBJ databases">
        <authorList>
            <person name="Amadeo P."/>
            <person name="Zhao Q."/>
            <person name="Wortman J."/>
            <person name="Fraser-Liggett C."/>
            <person name="Carlton J."/>
        </authorList>
    </citation>
    <scope>NUCLEOTIDE SEQUENCE</scope>
    <source>
        <strain evidence="13">G3</strain>
    </source>
</reference>
<keyword evidence="3" id="KW-0808">Transferase</keyword>
<dbReference type="PROSITE" id="PS00108">
    <property type="entry name" value="PROTEIN_KINASE_ST"/>
    <property type="match status" value="1"/>
</dbReference>
<evidence type="ECO:0000313" key="14">
    <source>
        <dbReference type="Proteomes" id="UP000001542"/>
    </source>
</evidence>
<evidence type="ECO:0000313" key="13">
    <source>
        <dbReference type="EMBL" id="EAY14670.1"/>
    </source>
</evidence>
<feature type="compositionally biased region" description="Acidic residues" evidence="11">
    <location>
        <begin position="303"/>
        <end position="315"/>
    </location>
</feature>
<dbReference type="KEGG" id="tva:4772663"/>
<reference evidence="13" key="2">
    <citation type="journal article" date="2007" name="Science">
        <title>Draft genome sequence of the sexually transmitted pathogen Trichomonas vaginalis.</title>
        <authorList>
            <person name="Carlton J.M."/>
            <person name="Hirt R.P."/>
            <person name="Silva J.C."/>
            <person name="Delcher A.L."/>
            <person name="Schatz M."/>
            <person name="Zhao Q."/>
            <person name="Wortman J.R."/>
            <person name="Bidwell S.L."/>
            <person name="Alsmark U.C.M."/>
            <person name="Besteiro S."/>
            <person name="Sicheritz-Ponten T."/>
            <person name="Noel C.J."/>
            <person name="Dacks J.B."/>
            <person name="Foster P.G."/>
            <person name="Simillion C."/>
            <person name="Van de Peer Y."/>
            <person name="Miranda-Saavedra D."/>
            <person name="Barton G.J."/>
            <person name="Westrop G.D."/>
            <person name="Mueller S."/>
            <person name="Dessi D."/>
            <person name="Fiori P.L."/>
            <person name="Ren Q."/>
            <person name="Paulsen I."/>
            <person name="Zhang H."/>
            <person name="Bastida-Corcuera F.D."/>
            <person name="Simoes-Barbosa A."/>
            <person name="Brown M.T."/>
            <person name="Hayes R.D."/>
            <person name="Mukherjee M."/>
            <person name="Okumura C.Y."/>
            <person name="Schneider R."/>
            <person name="Smith A.J."/>
            <person name="Vanacova S."/>
            <person name="Villalvazo M."/>
            <person name="Haas B.J."/>
            <person name="Pertea M."/>
            <person name="Feldblyum T.V."/>
            <person name="Utterback T.R."/>
            <person name="Shu C.L."/>
            <person name="Osoegawa K."/>
            <person name="de Jong P.J."/>
            <person name="Hrdy I."/>
            <person name="Horvathova L."/>
            <person name="Zubacova Z."/>
            <person name="Dolezal P."/>
            <person name="Malik S.B."/>
            <person name="Logsdon J.M. Jr."/>
            <person name="Henze K."/>
            <person name="Gupta A."/>
            <person name="Wang C.C."/>
            <person name="Dunne R.L."/>
            <person name="Upcroft J.A."/>
            <person name="Upcroft P."/>
            <person name="White O."/>
            <person name="Salzberg S.L."/>
            <person name="Tang P."/>
            <person name="Chiu C.-H."/>
            <person name="Lee Y.-S."/>
            <person name="Embley T.M."/>
            <person name="Coombs G.H."/>
            <person name="Mottram J.C."/>
            <person name="Tachezy J."/>
            <person name="Fraser-Liggett C.M."/>
            <person name="Johnson P.J."/>
        </authorList>
    </citation>
    <scope>NUCLEOTIDE SEQUENCE [LARGE SCALE GENOMIC DNA]</scope>
    <source>
        <strain evidence="13">G3</strain>
    </source>
</reference>
<evidence type="ECO:0000256" key="9">
    <source>
        <dbReference type="PROSITE-ProRule" id="PRU10141"/>
    </source>
</evidence>
<dbReference type="EMBL" id="DS113267">
    <property type="protein sequence ID" value="EAY14670.1"/>
    <property type="molecule type" value="Genomic_DNA"/>
</dbReference>
<evidence type="ECO:0000256" key="5">
    <source>
        <dbReference type="ARBA" id="ARBA00022777"/>
    </source>
</evidence>
<dbReference type="SMART" id="SM00220">
    <property type="entry name" value="S_TKc"/>
    <property type="match status" value="1"/>
</dbReference>
<evidence type="ECO:0000256" key="7">
    <source>
        <dbReference type="ARBA" id="ARBA00047899"/>
    </source>
</evidence>
<dbReference type="Gene3D" id="3.30.200.20">
    <property type="entry name" value="Phosphorylase Kinase, domain 1"/>
    <property type="match status" value="1"/>
</dbReference>
<dbReference type="EC" id="2.7.11.1" evidence="1"/>
<dbReference type="CDD" id="cd08215">
    <property type="entry name" value="STKc_Nek"/>
    <property type="match status" value="1"/>
</dbReference>
<dbReference type="PROSITE" id="PS00107">
    <property type="entry name" value="PROTEIN_KINASE_ATP"/>
    <property type="match status" value="1"/>
</dbReference>
<evidence type="ECO:0000256" key="8">
    <source>
        <dbReference type="ARBA" id="ARBA00048679"/>
    </source>
</evidence>
<feature type="domain" description="Protein kinase" evidence="12">
    <location>
        <begin position="6"/>
        <end position="259"/>
    </location>
</feature>
<evidence type="ECO:0000256" key="10">
    <source>
        <dbReference type="RuleBase" id="RU000304"/>
    </source>
</evidence>
<evidence type="ECO:0000256" key="6">
    <source>
        <dbReference type="ARBA" id="ARBA00022840"/>
    </source>
</evidence>
<comment type="similarity">
    <text evidence="10">Belongs to the protein kinase superfamily.</text>
</comment>
<dbReference type="GO" id="GO:0004674">
    <property type="term" value="F:protein serine/threonine kinase activity"/>
    <property type="evidence" value="ECO:0007669"/>
    <property type="project" value="UniProtKB-KW"/>
</dbReference>
<dbReference type="OMA" id="CLASCDH"/>
<keyword evidence="4 9" id="KW-0547">Nucleotide-binding</keyword>
<dbReference type="Gene3D" id="1.10.510.10">
    <property type="entry name" value="Transferase(Phosphotransferase) domain 1"/>
    <property type="match status" value="1"/>
</dbReference>
<feature type="compositionally biased region" description="Acidic residues" evidence="11">
    <location>
        <begin position="323"/>
        <end position="335"/>
    </location>
</feature>
<dbReference type="PANTHER" id="PTHR44899">
    <property type="entry name" value="CAMK FAMILY PROTEIN KINASE"/>
    <property type="match status" value="1"/>
</dbReference>
<accession>A2DY61</accession>
<evidence type="ECO:0000259" key="12">
    <source>
        <dbReference type="PROSITE" id="PS50011"/>
    </source>
</evidence>
<dbReference type="FunFam" id="3.30.200.20:FF:000631">
    <property type="entry name" value="Serine/threonine-protein kinase NEK"/>
    <property type="match status" value="1"/>
</dbReference>
<evidence type="ECO:0000256" key="1">
    <source>
        <dbReference type="ARBA" id="ARBA00012513"/>
    </source>
</evidence>